<sequence>CLDPSRRATTKGEEASTRNSAPIKSAFPNAKIGQKVLPGNGPGFGKGLELGLAWGLELELGLGVRSPRDQSAELAVLNSSQHFSCAGAIQARLQDLLTWSFSEASLLQLPINPVTDMEQRSPRVPKLAWLEEEEGPGAAPAEETGLRGYSYLFKIKSSAALLDMFVEEGFSNPKQVPAMVRYIHQWLLANEYSEHKLFRTLLDLTKAQPADVVMTLLRVAPSCDRAALSMWKTIMCSPRTAKLAQLMLLCVLEDWPEHSTCTSDGDKTGVFALAVLQYLDLSKCSGTVLEILSKNLWSECRERRRLALRGLVVLGKNPPMAKKMWNLTESLVVELLQESDGDIIRMSIVLLKYLFLYNGVLIPSPIALRLAEALLPLFDNDDSQVQLCAMFVFQDMMVSLTEEGRKVLKSHVRQSLLPLSFHCHDQNQCVVEAARETLHSSARFLKRRDLEQMLQVDQTWRFGEGLVRDWKPQPQPGQALECTADDSSPTVRNLAIETALVLRAVQRAPYSVLRKLQDQLRRAQKTQPRLSGLSWLRCWSSVES</sequence>
<evidence type="ECO:0000256" key="1">
    <source>
        <dbReference type="ARBA" id="ARBA00022737"/>
    </source>
</evidence>
<feature type="region of interest" description="Disordered" evidence="2">
    <location>
        <begin position="1"/>
        <end position="24"/>
    </location>
</feature>
<dbReference type="OrthoDB" id="9421177at2759"/>
<evidence type="ECO:0000256" key="2">
    <source>
        <dbReference type="SAM" id="MobiDB-lite"/>
    </source>
</evidence>
<dbReference type="PANTHER" id="PTHR23120:SF42">
    <property type="entry name" value="MAESTRO HEAT-LIKE REPEAT FAMILY MEMBER 3"/>
    <property type="match status" value="1"/>
</dbReference>
<feature type="domain" description="Maestro/Maestro-like HEAT-repeats" evidence="4">
    <location>
        <begin position="289"/>
        <end position="457"/>
    </location>
</feature>
<reference evidence="5" key="1">
    <citation type="submission" date="2019-04" db="EMBL/GenBank/DDBJ databases">
        <title>Genome assembly of Zosterops borbonicus 15179.</title>
        <authorList>
            <person name="Leroy T."/>
            <person name="Anselmetti Y."/>
            <person name="Tilak M.-K."/>
            <person name="Nabholz B."/>
        </authorList>
    </citation>
    <scope>NUCLEOTIDE SEQUENCE</scope>
    <source>
        <strain evidence="5">HGM_15179</strain>
        <tissue evidence="5">Muscle</tissue>
    </source>
</reference>
<evidence type="ECO:0000313" key="6">
    <source>
        <dbReference type="Proteomes" id="UP000796761"/>
    </source>
</evidence>
<dbReference type="AlphaFoldDB" id="A0A8K1D6J6"/>
<accession>A0A8K1D6J6</accession>
<feature type="domain" description="Maestro-like HEAT-repeats" evidence="3">
    <location>
        <begin position="154"/>
        <end position="242"/>
    </location>
</feature>
<evidence type="ECO:0000313" key="5">
    <source>
        <dbReference type="EMBL" id="TRZ06468.1"/>
    </source>
</evidence>
<proteinExistence type="predicted"/>
<evidence type="ECO:0000259" key="4">
    <source>
        <dbReference type="Pfam" id="PF23227"/>
    </source>
</evidence>
<protein>
    <recommendedName>
        <fullName evidence="7">Maestro heat-like repeat family member 5</fullName>
    </recommendedName>
</protein>
<dbReference type="InterPro" id="IPR016024">
    <property type="entry name" value="ARM-type_fold"/>
</dbReference>
<dbReference type="Pfam" id="PF23227">
    <property type="entry name" value="HEAT_MROH2B_C"/>
    <property type="match status" value="1"/>
</dbReference>
<dbReference type="Gene3D" id="1.25.10.10">
    <property type="entry name" value="Leucine-rich Repeat Variant"/>
    <property type="match status" value="1"/>
</dbReference>
<dbReference type="PANTHER" id="PTHR23120">
    <property type="entry name" value="MAESTRO-RELATED HEAT DOMAIN-CONTAINING"/>
    <property type="match status" value="1"/>
</dbReference>
<dbReference type="Pfam" id="PF21047">
    <property type="entry name" value="HEAT_Maestro"/>
    <property type="match status" value="1"/>
</dbReference>
<keyword evidence="6" id="KW-1185">Reference proteome</keyword>
<dbReference type="InterPro" id="IPR011989">
    <property type="entry name" value="ARM-like"/>
</dbReference>
<comment type="caution">
    <text evidence="5">The sequence shown here is derived from an EMBL/GenBank/DDBJ whole genome shotgun (WGS) entry which is preliminary data.</text>
</comment>
<organism evidence="5 6">
    <name type="scientific">Zosterops borbonicus</name>
    <dbReference type="NCBI Taxonomy" id="364589"/>
    <lineage>
        <taxon>Eukaryota</taxon>
        <taxon>Metazoa</taxon>
        <taxon>Chordata</taxon>
        <taxon>Craniata</taxon>
        <taxon>Vertebrata</taxon>
        <taxon>Euteleostomi</taxon>
        <taxon>Archelosauria</taxon>
        <taxon>Archosauria</taxon>
        <taxon>Dinosauria</taxon>
        <taxon>Saurischia</taxon>
        <taxon>Theropoda</taxon>
        <taxon>Coelurosauria</taxon>
        <taxon>Aves</taxon>
        <taxon>Neognathae</taxon>
        <taxon>Neoaves</taxon>
        <taxon>Telluraves</taxon>
        <taxon>Australaves</taxon>
        <taxon>Passeriformes</taxon>
        <taxon>Sylvioidea</taxon>
        <taxon>Zosteropidae</taxon>
        <taxon>Zosterops</taxon>
    </lineage>
</organism>
<keyword evidence="1" id="KW-0677">Repeat</keyword>
<dbReference type="InterPro" id="IPR055406">
    <property type="entry name" value="HEAT_Maestro"/>
</dbReference>
<dbReference type="SUPFAM" id="SSF48371">
    <property type="entry name" value="ARM repeat"/>
    <property type="match status" value="1"/>
</dbReference>
<dbReference type="GO" id="GO:0005737">
    <property type="term" value="C:cytoplasm"/>
    <property type="evidence" value="ECO:0007669"/>
    <property type="project" value="TreeGrafter"/>
</dbReference>
<name>A0A8K1D6J6_9PASS</name>
<dbReference type="EMBL" id="SWJQ01002483">
    <property type="protein sequence ID" value="TRZ06468.1"/>
    <property type="molecule type" value="Genomic_DNA"/>
</dbReference>
<evidence type="ECO:0008006" key="7">
    <source>
        <dbReference type="Google" id="ProtNLM"/>
    </source>
</evidence>
<dbReference type="InterPro" id="IPR045206">
    <property type="entry name" value="Maestro_heat-like_prot"/>
</dbReference>
<gene>
    <name evidence="5" type="ORF">HGM15179_020639</name>
</gene>
<dbReference type="InterPro" id="IPR048465">
    <property type="entry name" value="Maestro-like_HEAT"/>
</dbReference>
<evidence type="ECO:0000259" key="3">
    <source>
        <dbReference type="Pfam" id="PF21047"/>
    </source>
</evidence>
<feature type="non-terminal residue" evidence="5">
    <location>
        <position position="544"/>
    </location>
</feature>
<feature type="compositionally biased region" description="Basic and acidic residues" evidence="2">
    <location>
        <begin position="1"/>
        <end position="16"/>
    </location>
</feature>
<dbReference type="Proteomes" id="UP000796761">
    <property type="component" value="Unassembled WGS sequence"/>
</dbReference>